<dbReference type="GO" id="GO:0006730">
    <property type="term" value="P:one-carbon metabolic process"/>
    <property type="evidence" value="ECO:0007669"/>
    <property type="project" value="UniProtKB-KW"/>
</dbReference>
<evidence type="ECO:0000256" key="3">
    <source>
        <dbReference type="ARBA" id="ARBA00022741"/>
    </source>
</evidence>
<proteinExistence type="predicted"/>
<sequence>MKIIECLKDKPDGKYIEVTAITPTPLGEGKTTTTMGI</sequence>
<dbReference type="Pfam" id="PF01268">
    <property type="entry name" value="FTHFS"/>
    <property type="match status" value="1"/>
</dbReference>
<evidence type="ECO:0008006" key="6">
    <source>
        <dbReference type="Google" id="ProtNLM"/>
    </source>
</evidence>
<dbReference type="InterPro" id="IPR000559">
    <property type="entry name" value="Formate_THF_ligase"/>
</dbReference>
<keyword evidence="1" id="KW-0554">One-carbon metabolism</keyword>
<keyword evidence="4" id="KW-0067">ATP-binding</keyword>
<feature type="non-terminal residue" evidence="5">
    <location>
        <position position="37"/>
    </location>
</feature>
<evidence type="ECO:0000313" key="5">
    <source>
        <dbReference type="EMBL" id="GAH05720.1"/>
    </source>
</evidence>
<comment type="caution">
    <text evidence="5">The sequence shown here is derived from an EMBL/GenBank/DDBJ whole genome shotgun (WGS) entry which is preliminary data.</text>
</comment>
<evidence type="ECO:0000256" key="2">
    <source>
        <dbReference type="ARBA" id="ARBA00022598"/>
    </source>
</evidence>
<dbReference type="EMBL" id="BART01035808">
    <property type="protein sequence ID" value="GAH05720.1"/>
    <property type="molecule type" value="Genomic_DNA"/>
</dbReference>
<accession>X1DBM4</accession>
<dbReference type="SUPFAM" id="SSF52540">
    <property type="entry name" value="P-loop containing nucleoside triphosphate hydrolases"/>
    <property type="match status" value="1"/>
</dbReference>
<gene>
    <name evidence="5" type="ORF">S01H4_60647</name>
</gene>
<evidence type="ECO:0000256" key="1">
    <source>
        <dbReference type="ARBA" id="ARBA00022563"/>
    </source>
</evidence>
<keyword evidence="3" id="KW-0547">Nucleotide-binding</keyword>
<name>X1DBM4_9ZZZZ</name>
<dbReference type="GO" id="GO:0004329">
    <property type="term" value="F:formate-tetrahydrofolate ligase activity"/>
    <property type="evidence" value="ECO:0007669"/>
    <property type="project" value="InterPro"/>
</dbReference>
<dbReference type="InterPro" id="IPR027417">
    <property type="entry name" value="P-loop_NTPase"/>
</dbReference>
<evidence type="ECO:0000256" key="4">
    <source>
        <dbReference type="ARBA" id="ARBA00022840"/>
    </source>
</evidence>
<dbReference type="GO" id="GO:0005524">
    <property type="term" value="F:ATP binding"/>
    <property type="evidence" value="ECO:0007669"/>
    <property type="project" value="UniProtKB-KW"/>
</dbReference>
<organism evidence="5">
    <name type="scientific">marine sediment metagenome</name>
    <dbReference type="NCBI Taxonomy" id="412755"/>
    <lineage>
        <taxon>unclassified sequences</taxon>
        <taxon>metagenomes</taxon>
        <taxon>ecological metagenomes</taxon>
    </lineage>
</organism>
<dbReference type="Gene3D" id="3.40.50.300">
    <property type="entry name" value="P-loop containing nucleotide triphosphate hydrolases"/>
    <property type="match status" value="1"/>
</dbReference>
<reference evidence="5" key="1">
    <citation type="journal article" date="2014" name="Front. Microbiol.">
        <title>High frequency of phylogenetically diverse reductive dehalogenase-homologous genes in deep subseafloor sedimentary metagenomes.</title>
        <authorList>
            <person name="Kawai M."/>
            <person name="Futagami T."/>
            <person name="Toyoda A."/>
            <person name="Takaki Y."/>
            <person name="Nishi S."/>
            <person name="Hori S."/>
            <person name="Arai W."/>
            <person name="Tsubouchi T."/>
            <person name="Morono Y."/>
            <person name="Uchiyama I."/>
            <person name="Ito T."/>
            <person name="Fujiyama A."/>
            <person name="Inagaki F."/>
            <person name="Takami H."/>
        </authorList>
    </citation>
    <scope>NUCLEOTIDE SEQUENCE</scope>
    <source>
        <strain evidence="5">Expedition CK06-06</strain>
    </source>
</reference>
<dbReference type="AlphaFoldDB" id="X1DBM4"/>
<keyword evidence="2" id="KW-0436">Ligase</keyword>
<protein>
    <recommendedName>
        <fullName evidence="6">Formate--tetrahydrofolate ligase</fullName>
    </recommendedName>
</protein>